<dbReference type="PROSITE" id="PS50883">
    <property type="entry name" value="EAL"/>
    <property type="match status" value="1"/>
</dbReference>
<reference evidence="2 3" key="1">
    <citation type="submission" date="2019-07" db="EMBL/GenBank/DDBJ databases">
        <title>De Novo Assembly of kiwifruit Actinidia rufa.</title>
        <authorList>
            <person name="Sugita-Konishi S."/>
            <person name="Sato K."/>
            <person name="Mori E."/>
            <person name="Abe Y."/>
            <person name="Kisaki G."/>
            <person name="Hamano K."/>
            <person name="Suezawa K."/>
            <person name="Otani M."/>
            <person name="Fukuda T."/>
            <person name="Manabe T."/>
            <person name="Gomi K."/>
            <person name="Tabuchi M."/>
            <person name="Akimitsu K."/>
            <person name="Kataoka I."/>
        </authorList>
    </citation>
    <scope>NUCLEOTIDE SEQUENCE [LARGE SCALE GENOMIC DNA]</scope>
    <source>
        <strain evidence="3">cv. Fuchu</strain>
    </source>
</reference>
<organism evidence="2 3">
    <name type="scientific">Actinidia rufa</name>
    <dbReference type="NCBI Taxonomy" id="165716"/>
    <lineage>
        <taxon>Eukaryota</taxon>
        <taxon>Viridiplantae</taxon>
        <taxon>Streptophyta</taxon>
        <taxon>Embryophyta</taxon>
        <taxon>Tracheophyta</taxon>
        <taxon>Spermatophyta</taxon>
        <taxon>Magnoliopsida</taxon>
        <taxon>eudicotyledons</taxon>
        <taxon>Gunneridae</taxon>
        <taxon>Pentapetalae</taxon>
        <taxon>asterids</taxon>
        <taxon>Ericales</taxon>
        <taxon>Actinidiaceae</taxon>
        <taxon>Actinidia</taxon>
    </lineage>
</organism>
<proteinExistence type="predicted"/>
<dbReference type="Proteomes" id="UP000585474">
    <property type="component" value="Unassembled WGS sequence"/>
</dbReference>
<evidence type="ECO:0000259" key="1">
    <source>
        <dbReference type="PROSITE" id="PS50883"/>
    </source>
</evidence>
<evidence type="ECO:0000313" key="2">
    <source>
        <dbReference type="EMBL" id="GFY99704.1"/>
    </source>
</evidence>
<keyword evidence="2" id="KW-0812">Transmembrane</keyword>
<comment type="caution">
    <text evidence="2">The sequence shown here is derived from an EMBL/GenBank/DDBJ whole genome shotgun (WGS) entry which is preliminary data.</text>
</comment>
<keyword evidence="2" id="KW-0472">Membrane</keyword>
<keyword evidence="3" id="KW-1185">Reference proteome</keyword>
<feature type="domain" description="EAL" evidence="1">
    <location>
        <begin position="1"/>
        <end position="68"/>
    </location>
</feature>
<dbReference type="AlphaFoldDB" id="A0A7J0FLX3"/>
<dbReference type="InterPro" id="IPR001633">
    <property type="entry name" value="EAL_dom"/>
</dbReference>
<dbReference type="EMBL" id="BJWL01000013">
    <property type="protein sequence ID" value="GFY99704.1"/>
    <property type="molecule type" value="Genomic_DNA"/>
</dbReference>
<protein>
    <submittedName>
        <fullName evidence="2">Transmembrane/coiled-coil protein</fullName>
    </submittedName>
</protein>
<gene>
    <name evidence="2" type="ORF">Acr_13g0011040</name>
</gene>
<accession>A0A7J0FLX3</accession>
<name>A0A7J0FLX3_9ERIC</name>
<sequence length="68" mass="7087">MSNSLGKGLGAVNNTTTVGLAFVKGDSKFLRLLSEESSDASSDTKDKELALSKAVDVMAQSTETTADF</sequence>
<evidence type="ECO:0000313" key="3">
    <source>
        <dbReference type="Proteomes" id="UP000585474"/>
    </source>
</evidence>